<dbReference type="Pfam" id="PF02965">
    <property type="entry name" value="Met_synt_B12"/>
    <property type="match status" value="1"/>
</dbReference>
<dbReference type="Gene3D" id="3.40.109.40">
    <property type="match status" value="1"/>
</dbReference>
<evidence type="ECO:0000313" key="3">
    <source>
        <dbReference type="Proteomes" id="UP000297714"/>
    </source>
</evidence>
<comment type="caution">
    <text evidence="2">The sequence shown here is derived from an EMBL/GenBank/DDBJ whole genome shotgun (WGS) entry which is preliminary data.</text>
</comment>
<evidence type="ECO:0000259" key="1">
    <source>
        <dbReference type="Pfam" id="PF02965"/>
    </source>
</evidence>
<sequence length="211" mass="23334">MTDRNEILRYLGFRGKPADERTLQTMESCLAELEQAVTPRSIHRGFPVAFSGGAVTVGGLRIESVDLARHISGCGEAVLFAATLGARADFLLERAAKADMSRAVVMQACAAALTESVCDEFQRKIAREAAKRGLYLRPRYSPGYGDFSIRYQRDLLNILDCRKIGLSMTEDFMLVPTKSVTAVIGLTKEKTSCHIAKCMECRSLDCPFRKE</sequence>
<proteinExistence type="predicted"/>
<evidence type="ECO:0000313" key="2">
    <source>
        <dbReference type="EMBL" id="TGJ76937.1"/>
    </source>
</evidence>
<dbReference type="SUPFAM" id="SSF56507">
    <property type="entry name" value="Methionine synthase activation domain-like"/>
    <property type="match status" value="1"/>
</dbReference>
<dbReference type="Proteomes" id="UP000297714">
    <property type="component" value="Unassembled WGS sequence"/>
</dbReference>
<dbReference type="GO" id="GO:0008705">
    <property type="term" value="F:methionine synthase activity"/>
    <property type="evidence" value="ECO:0007669"/>
    <property type="project" value="InterPro"/>
</dbReference>
<name>A0A4Z0Y243_9FIRM</name>
<dbReference type="InterPro" id="IPR004223">
    <property type="entry name" value="VitB12-dep_Met_synth_activ_dom"/>
</dbReference>
<organism evidence="2 3">
    <name type="scientific">Caproiciproducens galactitolivorans</name>
    <dbReference type="NCBI Taxonomy" id="642589"/>
    <lineage>
        <taxon>Bacteria</taxon>
        <taxon>Bacillati</taxon>
        <taxon>Bacillota</taxon>
        <taxon>Clostridia</taxon>
        <taxon>Eubacteriales</taxon>
        <taxon>Acutalibacteraceae</taxon>
        <taxon>Caproiciproducens</taxon>
    </lineage>
</organism>
<dbReference type="InterPro" id="IPR037010">
    <property type="entry name" value="VitB12-dep_Met_synth_activ_sf"/>
</dbReference>
<dbReference type="RefSeq" id="WP_135658434.1">
    <property type="nucleotide sequence ID" value="NZ_JAJUFJ010000007.1"/>
</dbReference>
<feature type="domain" description="AdoMet activation" evidence="1">
    <location>
        <begin position="79"/>
        <end position="199"/>
    </location>
</feature>
<keyword evidence="3" id="KW-1185">Reference proteome</keyword>
<dbReference type="EMBL" id="SRMQ01000003">
    <property type="protein sequence ID" value="TGJ76937.1"/>
    <property type="molecule type" value="Genomic_DNA"/>
</dbReference>
<dbReference type="OrthoDB" id="9816190at2"/>
<gene>
    <name evidence="2" type="ORF">CAGA_10100</name>
</gene>
<accession>A0A4Z0Y243</accession>
<reference evidence="2 3" key="1">
    <citation type="submission" date="2019-04" db="EMBL/GenBank/DDBJ databases">
        <authorList>
            <person name="Poehlein A."/>
            <person name="Bengelsdorf F.R."/>
            <person name="Duerre P."/>
            <person name="Daniel R."/>
        </authorList>
    </citation>
    <scope>NUCLEOTIDE SEQUENCE [LARGE SCALE GENOMIC DNA]</scope>
    <source>
        <strain evidence="2 3">BS-1</strain>
    </source>
</reference>
<dbReference type="AlphaFoldDB" id="A0A4Z0Y243"/>
<protein>
    <submittedName>
        <fullName evidence="2">Vitamin B12 dependent methionine synthase, activation domain</fullName>
    </submittedName>
</protein>